<dbReference type="GO" id="GO:0000981">
    <property type="term" value="F:DNA-binding transcription factor activity, RNA polymerase II-specific"/>
    <property type="evidence" value="ECO:0007669"/>
    <property type="project" value="InterPro"/>
</dbReference>
<dbReference type="InterPro" id="IPR007219">
    <property type="entry name" value="XnlR_reg_dom"/>
</dbReference>
<dbReference type="PANTHER" id="PTHR31001">
    <property type="entry name" value="UNCHARACTERIZED TRANSCRIPTIONAL REGULATORY PROTEIN"/>
    <property type="match status" value="1"/>
</dbReference>
<comment type="subcellular location">
    <subcellularLocation>
        <location evidence="1">Nucleus</location>
    </subcellularLocation>
</comment>
<name>A0A5N6TVQ0_ASPAV</name>
<keyword evidence="4" id="KW-0238">DNA-binding</keyword>
<keyword evidence="6" id="KW-0539">Nucleus</keyword>
<evidence type="ECO:0000256" key="6">
    <source>
        <dbReference type="ARBA" id="ARBA00023242"/>
    </source>
</evidence>
<evidence type="ECO:0000256" key="2">
    <source>
        <dbReference type="ARBA" id="ARBA00022723"/>
    </source>
</evidence>
<evidence type="ECO:0000259" key="7">
    <source>
        <dbReference type="PROSITE" id="PS50048"/>
    </source>
</evidence>
<evidence type="ECO:0000256" key="3">
    <source>
        <dbReference type="ARBA" id="ARBA00023015"/>
    </source>
</evidence>
<reference evidence="8 9" key="1">
    <citation type="submission" date="2019-04" db="EMBL/GenBank/DDBJ databases">
        <title>Friends and foes A comparative genomics study of 23 Aspergillus species from section Flavi.</title>
        <authorList>
            <consortium name="DOE Joint Genome Institute"/>
            <person name="Kjaerbolling I."/>
            <person name="Vesth T."/>
            <person name="Frisvad J.C."/>
            <person name="Nybo J.L."/>
            <person name="Theobald S."/>
            <person name="Kildgaard S."/>
            <person name="Isbrandt T."/>
            <person name="Kuo A."/>
            <person name="Sato A."/>
            <person name="Lyhne E.K."/>
            <person name="Kogle M.E."/>
            <person name="Wiebenga A."/>
            <person name="Kun R.S."/>
            <person name="Lubbers R.J."/>
            <person name="Makela M.R."/>
            <person name="Barry K."/>
            <person name="Chovatia M."/>
            <person name="Clum A."/>
            <person name="Daum C."/>
            <person name="Haridas S."/>
            <person name="He G."/>
            <person name="LaButti K."/>
            <person name="Lipzen A."/>
            <person name="Mondo S."/>
            <person name="Riley R."/>
            <person name="Salamov A."/>
            <person name="Simmons B.A."/>
            <person name="Magnuson J.K."/>
            <person name="Henrissat B."/>
            <person name="Mortensen U.H."/>
            <person name="Larsen T.O."/>
            <person name="Devries R.P."/>
            <person name="Grigoriev I.V."/>
            <person name="Machida M."/>
            <person name="Baker S.E."/>
            <person name="Andersen M.R."/>
        </authorList>
    </citation>
    <scope>NUCLEOTIDE SEQUENCE [LARGE SCALE GENOMIC DNA]</scope>
    <source>
        <strain evidence="8 9">IBT 18842</strain>
    </source>
</reference>
<keyword evidence="9" id="KW-1185">Reference proteome</keyword>
<organism evidence="8 9">
    <name type="scientific">Aspergillus avenaceus</name>
    <dbReference type="NCBI Taxonomy" id="36643"/>
    <lineage>
        <taxon>Eukaryota</taxon>
        <taxon>Fungi</taxon>
        <taxon>Dikarya</taxon>
        <taxon>Ascomycota</taxon>
        <taxon>Pezizomycotina</taxon>
        <taxon>Eurotiomycetes</taxon>
        <taxon>Eurotiomycetidae</taxon>
        <taxon>Eurotiales</taxon>
        <taxon>Aspergillaceae</taxon>
        <taxon>Aspergillus</taxon>
        <taxon>Aspergillus subgen. Circumdati</taxon>
    </lineage>
</organism>
<dbReference type="GO" id="GO:0003677">
    <property type="term" value="F:DNA binding"/>
    <property type="evidence" value="ECO:0007669"/>
    <property type="project" value="UniProtKB-KW"/>
</dbReference>
<dbReference type="SMART" id="SM00066">
    <property type="entry name" value="GAL4"/>
    <property type="match status" value="1"/>
</dbReference>
<keyword evidence="2" id="KW-0479">Metal-binding</keyword>
<dbReference type="InterPro" id="IPR001138">
    <property type="entry name" value="Zn2Cys6_DnaBD"/>
</dbReference>
<dbReference type="AlphaFoldDB" id="A0A5N6TVQ0"/>
<gene>
    <name evidence="8" type="ORF">BDV25DRAFT_154466</name>
</gene>
<feature type="domain" description="Zn(2)-C6 fungal-type" evidence="7">
    <location>
        <begin position="34"/>
        <end position="65"/>
    </location>
</feature>
<sequence>MSDFSRFTGKFRARSAPGILHDGKVTKRPRASLVCDQCKRSKVRCDRTQPCSHCVRELGPHACSYGRAVSSGGDSDRQVAVENRLARLESLVKTLMHGRESMVSGGCGTLSKSSGGGEKADAAEYVGSTHWSSVLDDIQELKVALGGSIGTRDDDDSVSPKVPVLGDELIFGVSSMYSLPCIIRQYLPPKVDVDRYLSTYFRGETFMIPFIHIYQFQRQYEEFWAEPTAVSPLWLSMLFSICCLACLIRGKLGSDLGLQSDFAVRSSSLHTAAGQCLVLGEYYKPQKLAVEALTIYAQCKNLGSLEPSREAGAILGIVVRMSYEMGYHRDPDSLGALSVFEGEMRRRFWSSCKQMDVMVSFQLCLPSNISLENCDTKSPRNLLDSDFDVDTTVLPDSRPGSDATRLYWFIVKDRQIAIFGRVCQFMLSFREKTTVDLLQLDSEVRQIYETTPDNLRTRPLADSTEDEPQLIMHRIYIEFIFLKSLCVLHRRCMLRGDAYSTDSCVEAGKRLVCQFIDMYKEFAPGGLLCSERWMLTSFTMNDFLLGVMVLCLVVHTRRRRVSPTALIDATTESEVLLYLEQSYEICVEKSSASRDAGRVAHAVRLVLDDHLDVTSSSVRSEHEPDPLGGESLGVFDPFDIMGIGFGNNDWESLNF</sequence>
<keyword evidence="5" id="KW-0804">Transcription</keyword>
<dbReference type="Pfam" id="PF04082">
    <property type="entry name" value="Fungal_trans"/>
    <property type="match status" value="1"/>
</dbReference>
<evidence type="ECO:0000313" key="8">
    <source>
        <dbReference type="EMBL" id="KAE8150452.1"/>
    </source>
</evidence>
<dbReference type="EMBL" id="ML742094">
    <property type="protein sequence ID" value="KAE8150452.1"/>
    <property type="molecule type" value="Genomic_DNA"/>
</dbReference>
<dbReference type="GO" id="GO:0009893">
    <property type="term" value="P:positive regulation of metabolic process"/>
    <property type="evidence" value="ECO:0007669"/>
    <property type="project" value="UniProtKB-ARBA"/>
</dbReference>
<protein>
    <recommendedName>
        <fullName evidence="7">Zn(2)-C6 fungal-type domain-containing protein</fullName>
    </recommendedName>
</protein>
<dbReference type="PROSITE" id="PS50048">
    <property type="entry name" value="ZN2_CY6_FUNGAL_2"/>
    <property type="match status" value="1"/>
</dbReference>
<dbReference type="InterPro" id="IPR050613">
    <property type="entry name" value="Sec_Metabolite_Reg"/>
</dbReference>
<dbReference type="PANTHER" id="PTHR31001:SF49">
    <property type="entry name" value="ZN(II)2CYS6 TRANSCRIPTION FACTOR (EUROFUNG)"/>
    <property type="match status" value="1"/>
</dbReference>
<evidence type="ECO:0000256" key="1">
    <source>
        <dbReference type="ARBA" id="ARBA00004123"/>
    </source>
</evidence>
<dbReference type="SMART" id="SM00906">
    <property type="entry name" value="Fungal_trans"/>
    <property type="match status" value="1"/>
</dbReference>
<dbReference type="Gene3D" id="4.10.240.10">
    <property type="entry name" value="Zn(2)-C6 fungal-type DNA-binding domain"/>
    <property type="match status" value="1"/>
</dbReference>
<dbReference type="Pfam" id="PF00172">
    <property type="entry name" value="Zn_clus"/>
    <property type="match status" value="1"/>
</dbReference>
<evidence type="ECO:0000256" key="4">
    <source>
        <dbReference type="ARBA" id="ARBA00023125"/>
    </source>
</evidence>
<dbReference type="GO" id="GO:0006351">
    <property type="term" value="P:DNA-templated transcription"/>
    <property type="evidence" value="ECO:0007669"/>
    <property type="project" value="InterPro"/>
</dbReference>
<proteinExistence type="predicted"/>
<dbReference type="GO" id="GO:0008270">
    <property type="term" value="F:zinc ion binding"/>
    <property type="evidence" value="ECO:0007669"/>
    <property type="project" value="InterPro"/>
</dbReference>
<dbReference type="InterPro" id="IPR036864">
    <property type="entry name" value="Zn2-C6_fun-type_DNA-bd_sf"/>
</dbReference>
<evidence type="ECO:0000256" key="5">
    <source>
        <dbReference type="ARBA" id="ARBA00023163"/>
    </source>
</evidence>
<dbReference type="Proteomes" id="UP000325780">
    <property type="component" value="Unassembled WGS sequence"/>
</dbReference>
<dbReference type="GO" id="GO:0005634">
    <property type="term" value="C:nucleus"/>
    <property type="evidence" value="ECO:0007669"/>
    <property type="project" value="UniProtKB-SubCell"/>
</dbReference>
<dbReference type="PROSITE" id="PS00463">
    <property type="entry name" value="ZN2_CY6_FUNGAL_1"/>
    <property type="match status" value="1"/>
</dbReference>
<accession>A0A5N6TVQ0</accession>
<evidence type="ECO:0000313" key="9">
    <source>
        <dbReference type="Proteomes" id="UP000325780"/>
    </source>
</evidence>
<keyword evidence="3" id="KW-0805">Transcription regulation</keyword>
<dbReference type="CDD" id="cd12148">
    <property type="entry name" value="fungal_TF_MHR"/>
    <property type="match status" value="1"/>
</dbReference>
<dbReference type="CDD" id="cd00067">
    <property type="entry name" value="GAL4"/>
    <property type="match status" value="1"/>
</dbReference>
<dbReference type="SUPFAM" id="SSF57701">
    <property type="entry name" value="Zn2/Cys6 DNA-binding domain"/>
    <property type="match status" value="1"/>
</dbReference>
<dbReference type="OrthoDB" id="4934715at2759"/>